<dbReference type="PANTHER" id="PTHR43280:SF34">
    <property type="entry name" value="ARAC-FAMILY TRANSCRIPTIONAL REGULATOR"/>
    <property type="match status" value="1"/>
</dbReference>
<feature type="region of interest" description="Disordered" evidence="4">
    <location>
        <begin position="1"/>
        <end position="41"/>
    </location>
</feature>
<reference evidence="8 9" key="1">
    <citation type="submission" date="2015-09" db="EMBL/GenBank/DDBJ databases">
        <authorList>
            <consortium name="Pathogen Informatics"/>
        </authorList>
    </citation>
    <scope>NUCLEOTIDE SEQUENCE [LARGE SCALE GENOMIC DNA]</scope>
    <source>
        <strain evidence="6 8">2789STDY5608838</strain>
        <strain evidence="7 9">2789STDY5834861</strain>
    </source>
</reference>
<evidence type="ECO:0000313" key="7">
    <source>
        <dbReference type="EMBL" id="CUO46068.1"/>
    </source>
</evidence>
<dbReference type="SUPFAM" id="SSF46689">
    <property type="entry name" value="Homeodomain-like"/>
    <property type="match status" value="2"/>
</dbReference>
<gene>
    <name evidence="7" type="primary">btr_5</name>
    <name evidence="6" type="synonym">btr_4</name>
    <name evidence="6" type="ORF">ERS852395_02608</name>
    <name evidence="7" type="ORF">ERS852476_02944</name>
</gene>
<feature type="domain" description="HTH araC/xylS-type" evidence="5">
    <location>
        <begin position="151"/>
        <end position="249"/>
    </location>
</feature>
<dbReference type="Gene3D" id="1.10.10.60">
    <property type="entry name" value="Homeodomain-like"/>
    <property type="match status" value="2"/>
</dbReference>
<name>A0A174FAS2_9FIRM</name>
<dbReference type="Pfam" id="PF12833">
    <property type="entry name" value="HTH_18"/>
    <property type="match status" value="1"/>
</dbReference>
<dbReference type="SMART" id="SM00342">
    <property type="entry name" value="HTH_ARAC"/>
    <property type="match status" value="1"/>
</dbReference>
<evidence type="ECO:0000256" key="2">
    <source>
        <dbReference type="ARBA" id="ARBA00023125"/>
    </source>
</evidence>
<evidence type="ECO:0000313" key="8">
    <source>
        <dbReference type="Proteomes" id="UP000095447"/>
    </source>
</evidence>
<organism evidence="7 9">
    <name type="scientific">Blautia obeum</name>
    <dbReference type="NCBI Taxonomy" id="40520"/>
    <lineage>
        <taxon>Bacteria</taxon>
        <taxon>Bacillati</taxon>
        <taxon>Bacillota</taxon>
        <taxon>Clostridia</taxon>
        <taxon>Lachnospirales</taxon>
        <taxon>Lachnospiraceae</taxon>
        <taxon>Blautia</taxon>
    </lineage>
</organism>
<dbReference type="RefSeq" id="WP_055053846.1">
    <property type="nucleotide sequence ID" value="NZ_CYZA01000015.1"/>
</dbReference>
<protein>
    <submittedName>
        <fullName evidence="7">Bacillibactin transport regulator</fullName>
    </submittedName>
</protein>
<dbReference type="GO" id="GO:0043565">
    <property type="term" value="F:sequence-specific DNA binding"/>
    <property type="evidence" value="ECO:0007669"/>
    <property type="project" value="InterPro"/>
</dbReference>
<dbReference type="PROSITE" id="PS01124">
    <property type="entry name" value="HTH_ARAC_FAMILY_2"/>
    <property type="match status" value="1"/>
</dbReference>
<dbReference type="AlphaFoldDB" id="A0A174FAS2"/>
<evidence type="ECO:0000256" key="4">
    <source>
        <dbReference type="SAM" id="MobiDB-lite"/>
    </source>
</evidence>
<dbReference type="InterPro" id="IPR009057">
    <property type="entry name" value="Homeodomain-like_sf"/>
</dbReference>
<keyword evidence="2" id="KW-0238">DNA-binding</keyword>
<evidence type="ECO:0000313" key="6">
    <source>
        <dbReference type="EMBL" id="CUO29553.1"/>
    </source>
</evidence>
<dbReference type="EMBL" id="CYZP01000030">
    <property type="protein sequence ID" value="CUO46068.1"/>
    <property type="molecule type" value="Genomic_DNA"/>
</dbReference>
<dbReference type="EMBL" id="CYZA01000015">
    <property type="protein sequence ID" value="CUO29553.1"/>
    <property type="molecule type" value="Genomic_DNA"/>
</dbReference>
<dbReference type="Proteomes" id="UP000095447">
    <property type="component" value="Unassembled WGS sequence"/>
</dbReference>
<dbReference type="PANTHER" id="PTHR43280">
    <property type="entry name" value="ARAC-FAMILY TRANSCRIPTIONAL REGULATOR"/>
    <property type="match status" value="1"/>
</dbReference>
<dbReference type="InterPro" id="IPR018060">
    <property type="entry name" value="HTH_AraC"/>
</dbReference>
<dbReference type="Proteomes" id="UP000095645">
    <property type="component" value="Unassembled WGS sequence"/>
</dbReference>
<accession>A0A174FAS2</accession>
<sequence>MQEKSKEYNEKEQQIAENRSRNTLFERRENLQKHESYASERRQYDAIRNGQTDRIQSVFQITPDGTPGILSRNELRNSKNMFIAGITLFTRAAIEGGVPEETAYALSDGYIQTVEECTSKSSIEKLSQKAALRFAQEVQKSGMRHYSREIEAAVKYIHLHLHVPVTLEETAEAAGISASYLSRLFKKETGMLFVDYIQKERIEAACNMLTYSDYTAAQISEYLCFSTQSYFIKIFRKYTGTTPAKYKKYKVQDWK</sequence>
<dbReference type="GO" id="GO:0003700">
    <property type="term" value="F:DNA-binding transcription factor activity"/>
    <property type="evidence" value="ECO:0007669"/>
    <property type="project" value="InterPro"/>
</dbReference>
<proteinExistence type="predicted"/>
<evidence type="ECO:0000256" key="1">
    <source>
        <dbReference type="ARBA" id="ARBA00023015"/>
    </source>
</evidence>
<keyword evidence="1" id="KW-0805">Transcription regulation</keyword>
<evidence type="ECO:0000259" key="5">
    <source>
        <dbReference type="PROSITE" id="PS01124"/>
    </source>
</evidence>
<keyword evidence="3" id="KW-0804">Transcription</keyword>
<evidence type="ECO:0000256" key="3">
    <source>
        <dbReference type="ARBA" id="ARBA00023163"/>
    </source>
</evidence>
<evidence type="ECO:0000313" key="9">
    <source>
        <dbReference type="Proteomes" id="UP000095645"/>
    </source>
</evidence>